<evidence type="ECO:0000256" key="5">
    <source>
        <dbReference type="ARBA" id="ARBA00022842"/>
    </source>
</evidence>
<dbReference type="Pfam" id="PF00293">
    <property type="entry name" value="NUDIX"/>
    <property type="match status" value="1"/>
</dbReference>
<feature type="domain" description="Nudix hydrolase" evidence="7">
    <location>
        <begin position="48"/>
        <end position="184"/>
    </location>
</feature>
<comment type="cofactor">
    <cofactor evidence="1">
        <name>Mn(2+)</name>
        <dbReference type="ChEBI" id="CHEBI:29035"/>
    </cofactor>
</comment>
<dbReference type="SUPFAM" id="SSF55811">
    <property type="entry name" value="Nudix"/>
    <property type="match status" value="1"/>
</dbReference>
<evidence type="ECO:0000313" key="9">
    <source>
        <dbReference type="Proteomes" id="UP000537592"/>
    </source>
</evidence>
<evidence type="ECO:0000256" key="4">
    <source>
        <dbReference type="ARBA" id="ARBA00022801"/>
    </source>
</evidence>
<organism evidence="8 9">
    <name type="scientific">Pseudochelatococcus contaminans</name>
    <dbReference type="NCBI Taxonomy" id="1538103"/>
    <lineage>
        <taxon>Bacteria</taxon>
        <taxon>Pseudomonadati</taxon>
        <taxon>Pseudomonadota</taxon>
        <taxon>Alphaproteobacteria</taxon>
        <taxon>Hyphomicrobiales</taxon>
        <taxon>Chelatococcaceae</taxon>
        <taxon>Pseudochelatococcus</taxon>
    </lineage>
</organism>
<evidence type="ECO:0000313" key="8">
    <source>
        <dbReference type="EMBL" id="MBB3810761.1"/>
    </source>
</evidence>
<dbReference type="GO" id="GO:0046872">
    <property type="term" value="F:metal ion binding"/>
    <property type="evidence" value="ECO:0007669"/>
    <property type="project" value="UniProtKB-KW"/>
</dbReference>
<evidence type="ECO:0000256" key="1">
    <source>
        <dbReference type="ARBA" id="ARBA00001936"/>
    </source>
</evidence>
<keyword evidence="3" id="KW-0479">Metal-binding</keyword>
<dbReference type="Gene3D" id="3.90.79.10">
    <property type="entry name" value="Nucleoside Triphosphate Pyrophosphohydrolase"/>
    <property type="match status" value="1"/>
</dbReference>
<gene>
    <name evidence="8" type="ORF">FHS81_002867</name>
</gene>
<dbReference type="AlphaFoldDB" id="A0A7W5Z5U4"/>
<dbReference type="RefSeq" id="WP_343052496.1">
    <property type="nucleotide sequence ID" value="NZ_JACICC010000008.1"/>
</dbReference>
<dbReference type="NCBIfam" id="NF007980">
    <property type="entry name" value="PRK10707.1"/>
    <property type="match status" value="1"/>
</dbReference>
<dbReference type="GO" id="GO:0010945">
    <property type="term" value="F:coenzyme A diphosphatase activity"/>
    <property type="evidence" value="ECO:0007669"/>
    <property type="project" value="InterPro"/>
</dbReference>
<keyword evidence="5" id="KW-0460">Magnesium</keyword>
<accession>A0A7W5Z5U4</accession>
<dbReference type="PANTHER" id="PTHR12992">
    <property type="entry name" value="NUDIX HYDROLASE"/>
    <property type="match status" value="1"/>
</dbReference>
<evidence type="ECO:0000256" key="6">
    <source>
        <dbReference type="ARBA" id="ARBA00023211"/>
    </source>
</evidence>
<dbReference type="InterPro" id="IPR045121">
    <property type="entry name" value="CoAse"/>
</dbReference>
<keyword evidence="9" id="KW-1185">Reference proteome</keyword>
<dbReference type="PANTHER" id="PTHR12992:SF11">
    <property type="entry name" value="MITOCHONDRIAL COENZYME A DIPHOSPHATASE NUDT8"/>
    <property type="match status" value="1"/>
</dbReference>
<reference evidence="8 9" key="1">
    <citation type="submission" date="2020-08" db="EMBL/GenBank/DDBJ databases">
        <title>Genomic Encyclopedia of Type Strains, Phase IV (KMG-IV): sequencing the most valuable type-strain genomes for metagenomic binning, comparative biology and taxonomic classification.</title>
        <authorList>
            <person name="Goeker M."/>
        </authorList>
    </citation>
    <scope>NUCLEOTIDE SEQUENCE [LARGE SCALE GENOMIC DNA]</scope>
    <source>
        <strain evidence="8 9">DSM 28760</strain>
    </source>
</reference>
<name>A0A7W5Z5U4_9HYPH</name>
<protein>
    <submittedName>
        <fullName evidence="8">8-oxo-dGTP pyrophosphatase MutT (NUDIX family)</fullName>
    </submittedName>
</protein>
<dbReference type="InterPro" id="IPR000086">
    <property type="entry name" value="NUDIX_hydrolase_dom"/>
</dbReference>
<keyword evidence="6" id="KW-0464">Manganese</keyword>
<evidence type="ECO:0000256" key="3">
    <source>
        <dbReference type="ARBA" id="ARBA00022723"/>
    </source>
</evidence>
<proteinExistence type="predicted"/>
<keyword evidence="4" id="KW-0378">Hydrolase</keyword>
<dbReference type="CDD" id="cd03426">
    <property type="entry name" value="NUDIX_CoAse_Nudt7"/>
    <property type="match status" value="1"/>
</dbReference>
<comment type="caution">
    <text evidence="8">The sequence shown here is derived from an EMBL/GenBank/DDBJ whole genome shotgun (WGS) entry which is preliminary data.</text>
</comment>
<dbReference type="InterPro" id="IPR015797">
    <property type="entry name" value="NUDIX_hydrolase-like_dom_sf"/>
</dbReference>
<evidence type="ECO:0000256" key="2">
    <source>
        <dbReference type="ARBA" id="ARBA00001946"/>
    </source>
</evidence>
<dbReference type="EMBL" id="JACICC010000008">
    <property type="protein sequence ID" value="MBB3810761.1"/>
    <property type="molecule type" value="Genomic_DNA"/>
</dbReference>
<dbReference type="Proteomes" id="UP000537592">
    <property type="component" value="Unassembled WGS sequence"/>
</dbReference>
<dbReference type="PROSITE" id="PS51462">
    <property type="entry name" value="NUDIX"/>
    <property type="match status" value="1"/>
</dbReference>
<evidence type="ECO:0000259" key="7">
    <source>
        <dbReference type="PROSITE" id="PS51462"/>
    </source>
</evidence>
<sequence length="216" mass="23598">MTRFGNGNALAARLAARLFHEPPVVRTMQDYVTGDHALGNALPDIAPARPAAVLVPLVMRPAQSGGERFSMVLTQRAATLRQHAAQIAFPGGKIDPEDASPVAAALREAQEEIGLPAGLVQPLGYLDGYLSATGYSIQPVVGLVDPAFSPVPNPDEVDEVFEVPLDFLMDANHHERHAREWQGTLRHYYAMPYGKRYIWGATAGIIRNLYERVYAE</sequence>
<comment type="cofactor">
    <cofactor evidence="2">
        <name>Mg(2+)</name>
        <dbReference type="ChEBI" id="CHEBI:18420"/>
    </cofactor>
</comment>